<gene>
    <name evidence="2" type="ORF">ANN_25188</name>
</gene>
<organism evidence="2 3">
    <name type="scientific">Periplaneta americana</name>
    <name type="common">American cockroach</name>
    <name type="synonym">Blatta americana</name>
    <dbReference type="NCBI Taxonomy" id="6978"/>
    <lineage>
        <taxon>Eukaryota</taxon>
        <taxon>Metazoa</taxon>
        <taxon>Ecdysozoa</taxon>
        <taxon>Arthropoda</taxon>
        <taxon>Hexapoda</taxon>
        <taxon>Insecta</taxon>
        <taxon>Pterygota</taxon>
        <taxon>Neoptera</taxon>
        <taxon>Polyneoptera</taxon>
        <taxon>Dictyoptera</taxon>
        <taxon>Blattodea</taxon>
        <taxon>Blattoidea</taxon>
        <taxon>Blattidae</taxon>
        <taxon>Blattinae</taxon>
        <taxon>Periplaneta</taxon>
    </lineage>
</organism>
<keyword evidence="3" id="KW-1185">Reference proteome</keyword>
<evidence type="ECO:0000313" key="3">
    <source>
        <dbReference type="Proteomes" id="UP001148838"/>
    </source>
</evidence>
<accession>A0ABQ8S0X6</accession>
<proteinExistence type="predicted"/>
<feature type="region of interest" description="Disordered" evidence="1">
    <location>
        <begin position="33"/>
        <end position="59"/>
    </location>
</feature>
<evidence type="ECO:0000313" key="2">
    <source>
        <dbReference type="EMBL" id="KAJ4427540.1"/>
    </source>
</evidence>
<reference evidence="2 3" key="1">
    <citation type="journal article" date="2022" name="Allergy">
        <title>Genome assembly and annotation of Periplaneta americana reveal a comprehensive cockroach allergen profile.</title>
        <authorList>
            <person name="Wang L."/>
            <person name="Xiong Q."/>
            <person name="Saelim N."/>
            <person name="Wang L."/>
            <person name="Nong W."/>
            <person name="Wan A.T."/>
            <person name="Shi M."/>
            <person name="Liu X."/>
            <person name="Cao Q."/>
            <person name="Hui J.H.L."/>
            <person name="Sookrung N."/>
            <person name="Leung T.F."/>
            <person name="Tungtrongchitr A."/>
            <person name="Tsui S.K.W."/>
        </authorList>
    </citation>
    <scope>NUCLEOTIDE SEQUENCE [LARGE SCALE GENOMIC DNA]</scope>
    <source>
        <strain evidence="2">PWHHKU_190912</strain>
    </source>
</reference>
<evidence type="ECO:0000256" key="1">
    <source>
        <dbReference type="SAM" id="MobiDB-lite"/>
    </source>
</evidence>
<protein>
    <submittedName>
        <fullName evidence="2">Uncharacterized protein</fullName>
    </submittedName>
</protein>
<comment type="caution">
    <text evidence="2">The sequence shown here is derived from an EMBL/GenBank/DDBJ whole genome shotgun (WGS) entry which is preliminary data.</text>
</comment>
<dbReference type="EMBL" id="JAJSOF020000038">
    <property type="protein sequence ID" value="KAJ4427540.1"/>
    <property type="molecule type" value="Genomic_DNA"/>
</dbReference>
<feature type="region of interest" description="Disordered" evidence="1">
    <location>
        <begin position="78"/>
        <end position="105"/>
    </location>
</feature>
<sequence length="176" mass="18683">MAGLCEGGNEPPGSLKPIIGNANDIVATMMESSRCLGSQSRVPQKGGRATGGAEGKDASRRALCREAKRTQSCRCCAGEVKGGTKPPEQNRPETEAASNSEVEQRVVGGGANPPSLQRVRAASAIVLIALHSQASLYFFRPTSWGLEKVEDETKATGGEFCTIRPLDADWRDKKPL</sequence>
<dbReference type="Proteomes" id="UP001148838">
    <property type="component" value="Unassembled WGS sequence"/>
</dbReference>
<name>A0ABQ8S0X6_PERAM</name>